<evidence type="ECO:0000256" key="5">
    <source>
        <dbReference type="ARBA" id="ARBA00022692"/>
    </source>
</evidence>
<dbReference type="GO" id="GO:0015740">
    <property type="term" value="P:C4-dicarboxylate transport"/>
    <property type="evidence" value="ECO:0007669"/>
    <property type="project" value="TreeGrafter"/>
</dbReference>
<comment type="similarity">
    <text evidence="8 9">Belongs to the TRAP transporter small permease family.</text>
</comment>
<dbReference type="PANTHER" id="PTHR35011:SF10">
    <property type="entry name" value="TRAP TRANSPORTER SMALL PERMEASE PROTEIN"/>
    <property type="match status" value="1"/>
</dbReference>
<evidence type="ECO:0000256" key="6">
    <source>
        <dbReference type="ARBA" id="ARBA00022989"/>
    </source>
</evidence>
<keyword evidence="5 9" id="KW-0812">Transmembrane</keyword>
<keyword evidence="12" id="KW-1185">Reference proteome</keyword>
<name>A0A1G9BVJ2_9GAMM</name>
<feature type="transmembrane region" description="Helical" evidence="9">
    <location>
        <begin position="124"/>
        <end position="147"/>
    </location>
</feature>
<dbReference type="Pfam" id="PF04290">
    <property type="entry name" value="DctQ"/>
    <property type="match status" value="1"/>
</dbReference>
<evidence type="ECO:0000256" key="3">
    <source>
        <dbReference type="ARBA" id="ARBA00022475"/>
    </source>
</evidence>
<dbReference type="Proteomes" id="UP000198525">
    <property type="component" value="Unassembled WGS sequence"/>
</dbReference>
<comment type="function">
    <text evidence="9">Part of the tripartite ATP-independent periplasmic (TRAP) transport system.</text>
</comment>
<dbReference type="STRING" id="376427.SAMN04487954_11672"/>
<feature type="transmembrane region" description="Helical" evidence="9">
    <location>
        <begin position="86"/>
        <end position="104"/>
    </location>
</feature>
<dbReference type="AlphaFoldDB" id="A0A1G9BVJ2"/>
<evidence type="ECO:0000313" key="12">
    <source>
        <dbReference type="Proteomes" id="UP000198525"/>
    </source>
</evidence>
<dbReference type="InterPro" id="IPR007387">
    <property type="entry name" value="TRAP_DctQ"/>
</dbReference>
<comment type="subunit">
    <text evidence="9">The complex comprises the extracytoplasmic solute receptor protein and the two transmembrane proteins.</text>
</comment>
<dbReference type="EMBL" id="FNES01000016">
    <property type="protein sequence ID" value="SDK43456.1"/>
    <property type="molecule type" value="Genomic_DNA"/>
</dbReference>
<protein>
    <recommendedName>
        <fullName evidence="9">TRAP transporter small permease protein</fullName>
    </recommendedName>
</protein>
<sequence length="171" mass="18698">MLSSLLDRVFRISGALAGVFLVVIAVLVVAQIVGRLIGVQIPGANEFAGYSLAATSFLGLAYSFRQGAHIRVTLLTDQLPQAMRRWVLVMALALASSMVIYLAYNTMVMVYLSWDFGEMSSGIISYPLWIPQLSMAIGMVLFSMALIEDLVRTLLGMSPNFEKNKETLGVD</sequence>
<feature type="transmembrane region" description="Helical" evidence="9">
    <location>
        <begin position="47"/>
        <end position="65"/>
    </location>
</feature>
<evidence type="ECO:0000256" key="4">
    <source>
        <dbReference type="ARBA" id="ARBA00022519"/>
    </source>
</evidence>
<accession>A0A1G9BVJ2</accession>
<evidence type="ECO:0000259" key="10">
    <source>
        <dbReference type="Pfam" id="PF04290"/>
    </source>
</evidence>
<evidence type="ECO:0000256" key="7">
    <source>
        <dbReference type="ARBA" id="ARBA00023136"/>
    </source>
</evidence>
<dbReference type="GO" id="GO:0005886">
    <property type="term" value="C:plasma membrane"/>
    <property type="evidence" value="ECO:0007669"/>
    <property type="project" value="UniProtKB-SubCell"/>
</dbReference>
<evidence type="ECO:0000256" key="8">
    <source>
        <dbReference type="ARBA" id="ARBA00038436"/>
    </source>
</evidence>
<dbReference type="InterPro" id="IPR055348">
    <property type="entry name" value="DctQ"/>
</dbReference>
<gene>
    <name evidence="11" type="ORF">SAMN04487954_11672</name>
</gene>
<evidence type="ECO:0000256" key="9">
    <source>
        <dbReference type="RuleBase" id="RU369079"/>
    </source>
</evidence>
<evidence type="ECO:0000256" key="1">
    <source>
        <dbReference type="ARBA" id="ARBA00004429"/>
    </source>
</evidence>
<reference evidence="11 12" key="1">
    <citation type="submission" date="2016-10" db="EMBL/GenBank/DDBJ databases">
        <authorList>
            <person name="de Groot N.N."/>
        </authorList>
    </citation>
    <scope>NUCLEOTIDE SEQUENCE [LARGE SCALE GENOMIC DNA]</scope>
    <source>
        <strain evidence="11 12">CGMCC 1.6133</strain>
    </source>
</reference>
<evidence type="ECO:0000313" key="11">
    <source>
        <dbReference type="EMBL" id="SDK43456.1"/>
    </source>
</evidence>
<keyword evidence="7 9" id="KW-0472">Membrane</keyword>
<keyword evidence="3" id="KW-1003">Cell membrane</keyword>
<keyword evidence="4 9" id="KW-0997">Cell inner membrane</keyword>
<comment type="subcellular location">
    <subcellularLocation>
        <location evidence="1 9">Cell inner membrane</location>
        <topology evidence="1 9">Multi-pass membrane protein</topology>
    </subcellularLocation>
</comment>
<dbReference type="PANTHER" id="PTHR35011">
    <property type="entry name" value="2,3-DIKETO-L-GULONATE TRAP TRANSPORTER SMALL PERMEASE PROTEIN YIAM"/>
    <property type="match status" value="1"/>
</dbReference>
<feature type="domain" description="Tripartite ATP-independent periplasmic transporters DctQ component" evidence="10">
    <location>
        <begin position="24"/>
        <end position="154"/>
    </location>
</feature>
<proteinExistence type="inferred from homology"/>
<feature type="transmembrane region" description="Helical" evidence="9">
    <location>
        <begin position="12"/>
        <end position="41"/>
    </location>
</feature>
<evidence type="ECO:0000256" key="2">
    <source>
        <dbReference type="ARBA" id="ARBA00022448"/>
    </source>
</evidence>
<dbReference type="GO" id="GO:0022857">
    <property type="term" value="F:transmembrane transporter activity"/>
    <property type="evidence" value="ECO:0007669"/>
    <property type="project" value="UniProtKB-UniRule"/>
</dbReference>
<keyword evidence="6 9" id="KW-1133">Transmembrane helix</keyword>
<keyword evidence="2 9" id="KW-0813">Transport</keyword>
<organism evidence="11 12">
    <name type="scientific">Billgrantia gudaonensis</name>
    <dbReference type="NCBI Taxonomy" id="376427"/>
    <lineage>
        <taxon>Bacteria</taxon>
        <taxon>Pseudomonadati</taxon>
        <taxon>Pseudomonadota</taxon>
        <taxon>Gammaproteobacteria</taxon>
        <taxon>Oceanospirillales</taxon>
        <taxon>Halomonadaceae</taxon>
        <taxon>Billgrantia</taxon>
    </lineage>
</organism>